<proteinExistence type="predicted"/>
<dbReference type="RefSeq" id="WP_379866040.1">
    <property type="nucleotide sequence ID" value="NZ_JBHTBW010000047.1"/>
</dbReference>
<organism evidence="1 2">
    <name type="scientific">Laceyella putida</name>
    <dbReference type="NCBI Taxonomy" id="110101"/>
    <lineage>
        <taxon>Bacteria</taxon>
        <taxon>Bacillati</taxon>
        <taxon>Bacillota</taxon>
        <taxon>Bacilli</taxon>
        <taxon>Bacillales</taxon>
        <taxon>Thermoactinomycetaceae</taxon>
        <taxon>Laceyella</taxon>
    </lineage>
</organism>
<accession>A0ABW2RMF3</accession>
<protein>
    <submittedName>
        <fullName evidence="1">Uncharacterized protein</fullName>
    </submittedName>
</protein>
<evidence type="ECO:0000313" key="1">
    <source>
        <dbReference type="EMBL" id="MFC7442267.1"/>
    </source>
</evidence>
<reference evidence="2" key="1">
    <citation type="journal article" date="2019" name="Int. J. Syst. Evol. Microbiol.">
        <title>The Global Catalogue of Microorganisms (GCM) 10K type strain sequencing project: providing services to taxonomists for standard genome sequencing and annotation.</title>
        <authorList>
            <consortium name="The Broad Institute Genomics Platform"/>
            <consortium name="The Broad Institute Genome Sequencing Center for Infectious Disease"/>
            <person name="Wu L."/>
            <person name="Ma J."/>
        </authorList>
    </citation>
    <scope>NUCLEOTIDE SEQUENCE [LARGE SCALE GENOMIC DNA]</scope>
    <source>
        <strain evidence="2">CGMCC 1.12942</strain>
    </source>
</reference>
<evidence type="ECO:0000313" key="2">
    <source>
        <dbReference type="Proteomes" id="UP001596500"/>
    </source>
</evidence>
<name>A0ABW2RMF3_9BACL</name>
<comment type="caution">
    <text evidence="1">The sequence shown here is derived from an EMBL/GenBank/DDBJ whole genome shotgun (WGS) entry which is preliminary data.</text>
</comment>
<keyword evidence="2" id="KW-1185">Reference proteome</keyword>
<dbReference type="Proteomes" id="UP001596500">
    <property type="component" value="Unassembled WGS sequence"/>
</dbReference>
<dbReference type="EMBL" id="JBHTBW010000047">
    <property type="protein sequence ID" value="MFC7442267.1"/>
    <property type="molecule type" value="Genomic_DNA"/>
</dbReference>
<sequence length="101" mass="11407">MFRFLRSGNMFKKMMNEVAKELGMKQNARGKGDQDITKIAQEFSKELGLTGTDSQAGKKDLVKEVMNEAGKELGITENTTKTNVNPKQLAKRITEEIQERK</sequence>
<gene>
    <name evidence="1" type="ORF">ACFQNG_14345</name>
</gene>